<evidence type="ECO:0000256" key="1">
    <source>
        <dbReference type="SAM" id="MobiDB-lite"/>
    </source>
</evidence>
<reference evidence="2 3" key="1">
    <citation type="submission" date="2024-07" db="EMBL/GenBank/DDBJ databases">
        <title>Section-level genome sequencing and comparative genomics of Aspergillus sections Usti and Cavernicolus.</title>
        <authorList>
            <consortium name="Lawrence Berkeley National Laboratory"/>
            <person name="Nybo J.L."/>
            <person name="Vesth T.C."/>
            <person name="Theobald S."/>
            <person name="Frisvad J.C."/>
            <person name="Larsen T.O."/>
            <person name="Kjaerboelling I."/>
            <person name="Rothschild-Mancinelli K."/>
            <person name="Lyhne E.K."/>
            <person name="Kogle M.E."/>
            <person name="Barry K."/>
            <person name="Clum A."/>
            <person name="Na H."/>
            <person name="Ledsgaard L."/>
            <person name="Lin J."/>
            <person name="Lipzen A."/>
            <person name="Kuo A."/>
            <person name="Riley R."/>
            <person name="Mondo S."/>
            <person name="Labutti K."/>
            <person name="Haridas S."/>
            <person name="Pangalinan J."/>
            <person name="Salamov A.A."/>
            <person name="Simmons B.A."/>
            <person name="Magnuson J.K."/>
            <person name="Chen J."/>
            <person name="Drula E."/>
            <person name="Henrissat B."/>
            <person name="Wiebenga A."/>
            <person name="Lubbers R.J."/>
            <person name="Gomes A.C."/>
            <person name="Makela M.R."/>
            <person name="Stajich J."/>
            <person name="Grigoriev I.V."/>
            <person name="Mortensen U.H."/>
            <person name="De Vries R.P."/>
            <person name="Baker S.E."/>
            <person name="Andersen M.R."/>
        </authorList>
    </citation>
    <scope>NUCLEOTIDE SEQUENCE [LARGE SCALE GENOMIC DNA]</scope>
    <source>
        <strain evidence="2 3">CBS 209.92</strain>
    </source>
</reference>
<protein>
    <submittedName>
        <fullName evidence="2">Uncharacterized protein</fullName>
    </submittedName>
</protein>
<gene>
    <name evidence="2" type="ORF">BJX66DRAFT_185514</name>
</gene>
<proteinExistence type="predicted"/>
<sequence>MSLKDIYMGVETEITYVSTNMPQGRCRGHGDLRPNGLQRLVWPAEGTGNELVGREAKRRQKLALSGGRYQATAYMVPSASQRPLVAPKPKSPVATGRKKTQKCPMYSKNHRRVNRKSSDYTNPGPHV</sequence>
<evidence type="ECO:0000313" key="2">
    <source>
        <dbReference type="EMBL" id="KAL2800363.1"/>
    </source>
</evidence>
<dbReference type="EMBL" id="JBFTWV010000004">
    <property type="protein sequence ID" value="KAL2800363.1"/>
    <property type="molecule type" value="Genomic_DNA"/>
</dbReference>
<organism evidence="2 3">
    <name type="scientific">Aspergillus keveii</name>
    <dbReference type="NCBI Taxonomy" id="714993"/>
    <lineage>
        <taxon>Eukaryota</taxon>
        <taxon>Fungi</taxon>
        <taxon>Dikarya</taxon>
        <taxon>Ascomycota</taxon>
        <taxon>Pezizomycotina</taxon>
        <taxon>Eurotiomycetes</taxon>
        <taxon>Eurotiomycetidae</taxon>
        <taxon>Eurotiales</taxon>
        <taxon>Aspergillaceae</taxon>
        <taxon>Aspergillus</taxon>
        <taxon>Aspergillus subgen. Nidulantes</taxon>
    </lineage>
</organism>
<feature type="region of interest" description="Disordered" evidence="1">
    <location>
        <begin position="80"/>
        <end position="127"/>
    </location>
</feature>
<dbReference type="Proteomes" id="UP001610563">
    <property type="component" value="Unassembled WGS sequence"/>
</dbReference>
<accession>A0ABR4GMR8</accession>
<evidence type="ECO:0000313" key="3">
    <source>
        <dbReference type="Proteomes" id="UP001610563"/>
    </source>
</evidence>
<comment type="caution">
    <text evidence="2">The sequence shown here is derived from an EMBL/GenBank/DDBJ whole genome shotgun (WGS) entry which is preliminary data.</text>
</comment>
<keyword evidence="3" id="KW-1185">Reference proteome</keyword>
<name>A0ABR4GMR8_9EURO</name>